<accession>A0ABW3DHC9</accession>
<keyword evidence="2" id="KW-1185">Reference proteome</keyword>
<dbReference type="InterPro" id="IPR023213">
    <property type="entry name" value="CAT-like_dom_sf"/>
</dbReference>
<reference evidence="2" key="1">
    <citation type="journal article" date="2019" name="Int. J. Syst. Evol. Microbiol.">
        <title>The Global Catalogue of Microorganisms (GCM) 10K type strain sequencing project: providing services to taxonomists for standard genome sequencing and annotation.</title>
        <authorList>
            <consortium name="The Broad Institute Genomics Platform"/>
            <consortium name="The Broad Institute Genome Sequencing Center for Infectious Disease"/>
            <person name="Wu L."/>
            <person name="Ma J."/>
        </authorList>
    </citation>
    <scope>NUCLEOTIDE SEQUENCE [LARGE SCALE GENOMIC DNA]</scope>
    <source>
        <strain evidence="2">CCUG 62974</strain>
    </source>
</reference>
<organism evidence="1 2">
    <name type="scientific">Streptosporangium algeriense</name>
    <dbReference type="NCBI Taxonomy" id="1682748"/>
    <lineage>
        <taxon>Bacteria</taxon>
        <taxon>Bacillati</taxon>
        <taxon>Actinomycetota</taxon>
        <taxon>Actinomycetes</taxon>
        <taxon>Streptosporangiales</taxon>
        <taxon>Streptosporangiaceae</taxon>
        <taxon>Streptosporangium</taxon>
    </lineage>
</organism>
<dbReference type="Proteomes" id="UP001597024">
    <property type="component" value="Unassembled WGS sequence"/>
</dbReference>
<evidence type="ECO:0000313" key="2">
    <source>
        <dbReference type="Proteomes" id="UP001597024"/>
    </source>
</evidence>
<gene>
    <name evidence="1" type="ORF">ACFQ08_01875</name>
</gene>
<evidence type="ECO:0000313" key="1">
    <source>
        <dbReference type="EMBL" id="MFD0883308.1"/>
    </source>
</evidence>
<sequence length="62" mass="6720">MSANGANGSDREALLEEMLRLAGLADEVEAAFPKVSRGRPLPLSPGQERLWFLEQLRPGTAV</sequence>
<dbReference type="EMBL" id="JBHTHX010000025">
    <property type="protein sequence ID" value="MFD0883308.1"/>
    <property type="molecule type" value="Genomic_DNA"/>
</dbReference>
<dbReference type="Gene3D" id="3.30.559.10">
    <property type="entry name" value="Chloramphenicol acetyltransferase-like domain"/>
    <property type="match status" value="1"/>
</dbReference>
<name>A0ABW3DHC9_9ACTN</name>
<proteinExistence type="predicted"/>
<feature type="non-terminal residue" evidence="1">
    <location>
        <position position="62"/>
    </location>
</feature>
<protein>
    <submittedName>
        <fullName evidence="1">Uncharacterized protein</fullName>
    </submittedName>
</protein>
<comment type="caution">
    <text evidence="1">The sequence shown here is derived from an EMBL/GenBank/DDBJ whole genome shotgun (WGS) entry which is preliminary data.</text>
</comment>